<accession>A0AAD9JI00</accession>
<dbReference type="EMBL" id="JAODUP010000326">
    <property type="protein sequence ID" value="KAK2152535.1"/>
    <property type="molecule type" value="Genomic_DNA"/>
</dbReference>
<proteinExistence type="predicted"/>
<feature type="region of interest" description="Disordered" evidence="1">
    <location>
        <begin position="65"/>
        <end position="200"/>
    </location>
</feature>
<evidence type="ECO:0000313" key="2">
    <source>
        <dbReference type="EMBL" id="KAK2152535.1"/>
    </source>
</evidence>
<protein>
    <submittedName>
        <fullName evidence="2">Uncharacterized protein</fullName>
    </submittedName>
</protein>
<feature type="compositionally biased region" description="Polar residues" evidence="1">
    <location>
        <begin position="129"/>
        <end position="138"/>
    </location>
</feature>
<organism evidence="2 3">
    <name type="scientific">Paralvinella palmiformis</name>
    <dbReference type="NCBI Taxonomy" id="53620"/>
    <lineage>
        <taxon>Eukaryota</taxon>
        <taxon>Metazoa</taxon>
        <taxon>Spiralia</taxon>
        <taxon>Lophotrochozoa</taxon>
        <taxon>Annelida</taxon>
        <taxon>Polychaeta</taxon>
        <taxon>Sedentaria</taxon>
        <taxon>Canalipalpata</taxon>
        <taxon>Terebellida</taxon>
        <taxon>Terebelliformia</taxon>
        <taxon>Alvinellidae</taxon>
        <taxon>Paralvinella</taxon>
    </lineage>
</organism>
<feature type="compositionally biased region" description="Polar residues" evidence="1">
    <location>
        <begin position="99"/>
        <end position="109"/>
    </location>
</feature>
<evidence type="ECO:0000256" key="1">
    <source>
        <dbReference type="SAM" id="MobiDB-lite"/>
    </source>
</evidence>
<sequence length="224" mass="24578">MDWESSWRLRDLSGSAGWEHRLVARIQFLLHDVIRLPNPSGSLDGERIEEVIEDEVFVEVSSGFLARPSAGSDPDDVDLSRCDDDDDQSIRDGIERCQIRNNSHNSSASEQDKIGKISRRTHVDDEGTSDNTNGSAIQKSGDAFPAGVPYTAGELCQPEDQYAAADDKNASEIGDPQTSDNYPSGLNNYPSLAEVQTTDRSRLIQKLSRSSDDGDMIQSSCVVK</sequence>
<name>A0AAD9JI00_9ANNE</name>
<feature type="compositionally biased region" description="Basic and acidic residues" evidence="1">
    <location>
        <begin position="78"/>
        <end position="98"/>
    </location>
</feature>
<keyword evidence="3" id="KW-1185">Reference proteome</keyword>
<feature type="compositionally biased region" description="Polar residues" evidence="1">
    <location>
        <begin position="176"/>
        <end position="196"/>
    </location>
</feature>
<reference evidence="2" key="1">
    <citation type="journal article" date="2023" name="Mol. Biol. Evol.">
        <title>Third-Generation Sequencing Reveals the Adaptive Role of the Epigenome in Three Deep-Sea Polychaetes.</title>
        <authorList>
            <person name="Perez M."/>
            <person name="Aroh O."/>
            <person name="Sun Y."/>
            <person name="Lan Y."/>
            <person name="Juniper S.K."/>
            <person name="Young C.R."/>
            <person name="Angers B."/>
            <person name="Qian P.Y."/>
        </authorList>
    </citation>
    <scope>NUCLEOTIDE SEQUENCE</scope>
    <source>
        <strain evidence="2">P08H-3</strain>
    </source>
</reference>
<comment type="caution">
    <text evidence="2">The sequence shown here is derived from an EMBL/GenBank/DDBJ whole genome shotgun (WGS) entry which is preliminary data.</text>
</comment>
<gene>
    <name evidence="2" type="ORF">LSH36_326g08026</name>
</gene>
<dbReference type="AlphaFoldDB" id="A0AAD9JI00"/>
<evidence type="ECO:0000313" key="3">
    <source>
        <dbReference type="Proteomes" id="UP001208570"/>
    </source>
</evidence>
<dbReference type="Proteomes" id="UP001208570">
    <property type="component" value="Unassembled WGS sequence"/>
</dbReference>
<feature type="compositionally biased region" description="Basic and acidic residues" evidence="1">
    <location>
        <begin position="110"/>
        <end position="125"/>
    </location>
</feature>